<keyword evidence="2" id="KW-1185">Reference proteome</keyword>
<dbReference type="Proteomes" id="UP000324222">
    <property type="component" value="Unassembled WGS sequence"/>
</dbReference>
<name>A0A5B7J3N2_PORTR</name>
<accession>A0A5B7J3N2</accession>
<evidence type="ECO:0000313" key="2">
    <source>
        <dbReference type="Proteomes" id="UP000324222"/>
    </source>
</evidence>
<sequence length="90" mass="10401">MLIRNSTEMHLQSHNTGLHDTPVHRLTALSAETHLISRLSAVYKMHMCEQQCSFTSDSSGKKSFNTLYTDNVIEKFILYMKRHLQAEALY</sequence>
<gene>
    <name evidence="1" type="ORF">E2C01_086378</name>
</gene>
<dbReference type="AlphaFoldDB" id="A0A5B7J3N2"/>
<organism evidence="1 2">
    <name type="scientific">Portunus trituberculatus</name>
    <name type="common">Swimming crab</name>
    <name type="synonym">Neptunus trituberculatus</name>
    <dbReference type="NCBI Taxonomy" id="210409"/>
    <lineage>
        <taxon>Eukaryota</taxon>
        <taxon>Metazoa</taxon>
        <taxon>Ecdysozoa</taxon>
        <taxon>Arthropoda</taxon>
        <taxon>Crustacea</taxon>
        <taxon>Multicrustacea</taxon>
        <taxon>Malacostraca</taxon>
        <taxon>Eumalacostraca</taxon>
        <taxon>Eucarida</taxon>
        <taxon>Decapoda</taxon>
        <taxon>Pleocyemata</taxon>
        <taxon>Brachyura</taxon>
        <taxon>Eubrachyura</taxon>
        <taxon>Portunoidea</taxon>
        <taxon>Portunidae</taxon>
        <taxon>Portuninae</taxon>
        <taxon>Portunus</taxon>
    </lineage>
</organism>
<proteinExistence type="predicted"/>
<dbReference type="EMBL" id="VSRR010087434">
    <property type="protein sequence ID" value="MPC91350.1"/>
    <property type="molecule type" value="Genomic_DNA"/>
</dbReference>
<evidence type="ECO:0000313" key="1">
    <source>
        <dbReference type="EMBL" id="MPC91350.1"/>
    </source>
</evidence>
<comment type="caution">
    <text evidence="1">The sequence shown here is derived from an EMBL/GenBank/DDBJ whole genome shotgun (WGS) entry which is preliminary data.</text>
</comment>
<protein>
    <submittedName>
        <fullName evidence="1">Uncharacterized protein</fullName>
    </submittedName>
</protein>
<reference evidence="1 2" key="1">
    <citation type="submission" date="2019-05" db="EMBL/GenBank/DDBJ databases">
        <title>Another draft genome of Portunus trituberculatus and its Hox gene families provides insights of decapod evolution.</title>
        <authorList>
            <person name="Jeong J.-H."/>
            <person name="Song I."/>
            <person name="Kim S."/>
            <person name="Choi T."/>
            <person name="Kim D."/>
            <person name="Ryu S."/>
            <person name="Kim W."/>
        </authorList>
    </citation>
    <scope>NUCLEOTIDE SEQUENCE [LARGE SCALE GENOMIC DNA]</scope>
    <source>
        <tissue evidence="1">Muscle</tissue>
    </source>
</reference>